<dbReference type="KEGG" id="lpy:FIV34_04950"/>
<dbReference type="InterPro" id="IPR036513">
    <property type="entry name" value="STAS_dom_sf"/>
</dbReference>
<sequence length="128" mass="14262">MTLIVRSESPTPERSTVWLEGRLDANTFTDLDEALRDITPMVENNGTLVLDLSQLDYISSAGLRSLALLRRNMHDRGARTLLLNPQPQVKKVFEIVKAVPVAEVFANVAELDQYLDHIQRQVAGGPLP</sequence>
<dbReference type="CDD" id="cd07043">
    <property type="entry name" value="STAS_anti-anti-sigma_factors"/>
    <property type="match status" value="1"/>
</dbReference>
<reference evidence="2 3" key="1">
    <citation type="submission" date="2019-06" db="EMBL/GenBank/DDBJ databases">
        <title>A complete genome sequence for Luteibacter pinisoli MAH-14.</title>
        <authorList>
            <person name="Baltrus D.A."/>
        </authorList>
    </citation>
    <scope>NUCLEOTIDE SEQUENCE [LARGE SCALE GENOMIC DNA]</scope>
    <source>
        <strain evidence="2 3">MAH-14</strain>
    </source>
</reference>
<dbReference type="PANTHER" id="PTHR33495:SF2">
    <property type="entry name" value="ANTI-SIGMA FACTOR ANTAGONIST TM_1081-RELATED"/>
    <property type="match status" value="1"/>
</dbReference>
<dbReference type="InterPro" id="IPR002645">
    <property type="entry name" value="STAS_dom"/>
</dbReference>
<dbReference type="PANTHER" id="PTHR33495">
    <property type="entry name" value="ANTI-SIGMA FACTOR ANTAGONIST TM_1081-RELATED-RELATED"/>
    <property type="match status" value="1"/>
</dbReference>
<name>A0A4Y5Z0J1_9GAMM</name>
<gene>
    <name evidence="2" type="ORF">FIV34_04950</name>
</gene>
<organism evidence="2 3">
    <name type="scientific">Luteibacter pinisoli</name>
    <dbReference type="NCBI Taxonomy" id="2589080"/>
    <lineage>
        <taxon>Bacteria</taxon>
        <taxon>Pseudomonadati</taxon>
        <taxon>Pseudomonadota</taxon>
        <taxon>Gammaproteobacteria</taxon>
        <taxon>Lysobacterales</taxon>
        <taxon>Rhodanobacteraceae</taxon>
        <taxon>Luteibacter</taxon>
    </lineage>
</organism>
<dbReference type="Pfam" id="PF01740">
    <property type="entry name" value="STAS"/>
    <property type="match status" value="1"/>
</dbReference>
<dbReference type="OrthoDB" id="9808221at2"/>
<keyword evidence="3" id="KW-1185">Reference proteome</keyword>
<evidence type="ECO:0000259" key="1">
    <source>
        <dbReference type="PROSITE" id="PS50801"/>
    </source>
</evidence>
<dbReference type="SUPFAM" id="SSF52091">
    <property type="entry name" value="SpoIIaa-like"/>
    <property type="match status" value="1"/>
</dbReference>
<dbReference type="EMBL" id="CP041046">
    <property type="protein sequence ID" value="QDE38594.1"/>
    <property type="molecule type" value="Genomic_DNA"/>
</dbReference>
<dbReference type="AlphaFoldDB" id="A0A4Y5Z0J1"/>
<dbReference type="GO" id="GO:0043856">
    <property type="term" value="F:anti-sigma factor antagonist activity"/>
    <property type="evidence" value="ECO:0007669"/>
    <property type="project" value="TreeGrafter"/>
</dbReference>
<accession>A0A4Y5Z0J1</accession>
<dbReference type="PROSITE" id="PS50801">
    <property type="entry name" value="STAS"/>
    <property type="match status" value="1"/>
</dbReference>
<feature type="domain" description="STAS" evidence="1">
    <location>
        <begin position="19"/>
        <end position="115"/>
    </location>
</feature>
<dbReference type="Proteomes" id="UP000316093">
    <property type="component" value="Chromosome"/>
</dbReference>
<evidence type="ECO:0000313" key="2">
    <source>
        <dbReference type="EMBL" id="QDE38594.1"/>
    </source>
</evidence>
<proteinExistence type="predicted"/>
<dbReference type="RefSeq" id="WP_139980260.1">
    <property type="nucleotide sequence ID" value="NZ_CP041046.1"/>
</dbReference>
<evidence type="ECO:0000313" key="3">
    <source>
        <dbReference type="Proteomes" id="UP000316093"/>
    </source>
</evidence>
<protein>
    <submittedName>
        <fullName evidence="2">STAS domain-containing protein</fullName>
    </submittedName>
</protein>
<dbReference type="Gene3D" id="3.30.750.24">
    <property type="entry name" value="STAS domain"/>
    <property type="match status" value="1"/>
</dbReference>